<protein>
    <recommendedName>
        <fullName evidence="3">Alpha-(1-&gt;3)-arabinofuranosyltransferase N-terminal GT-C domain-containing protein</fullName>
    </recommendedName>
</protein>
<dbReference type="InterPro" id="IPR021798">
    <property type="entry name" value="AftD_N"/>
</dbReference>
<dbReference type="HOGENOM" id="CLU_003192_1_0_11"/>
<feature type="region of interest" description="Disordered" evidence="1">
    <location>
        <begin position="1090"/>
        <end position="1132"/>
    </location>
</feature>
<feature type="transmembrane region" description="Helical" evidence="2">
    <location>
        <begin position="138"/>
        <end position="156"/>
    </location>
</feature>
<accession>C0E621</accession>
<feature type="transmembrane region" description="Helical" evidence="2">
    <location>
        <begin position="194"/>
        <end position="223"/>
    </location>
</feature>
<evidence type="ECO:0000313" key="4">
    <source>
        <dbReference type="EMBL" id="EEG26054.1"/>
    </source>
</evidence>
<dbReference type="EMBL" id="ACEB01000039">
    <property type="protein sequence ID" value="EEG26054.1"/>
    <property type="molecule type" value="Genomic_DNA"/>
</dbReference>
<evidence type="ECO:0000256" key="1">
    <source>
        <dbReference type="SAM" id="MobiDB-lite"/>
    </source>
</evidence>
<organism evidence="4 5">
    <name type="scientific">Corynebacterium matruchotii ATCC 33806</name>
    <dbReference type="NCBI Taxonomy" id="566549"/>
    <lineage>
        <taxon>Bacteria</taxon>
        <taxon>Bacillati</taxon>
        <taxon>Actinomycetota</taxon>
        <taxon>Actinomycetes</taxon>
        <taxon>Mycobacteriales</taxon>
        <taxon>Corynebacteriaceae</taxon>
        <taxon>Corynebacterium</taxon>
    </lineage>
</organism>
<feature type="transmembrane region" description="Helical" evidence="2">
    <location>
        <begin position="111"/>
        <end position="132"/>
    </location>
</feature>
<reference evidence="4 5" key="1">
    <citation type="submission" date="2009-01" db="EMBL/GenBank/DDBJ databases">
        <authorList>
            <person name="Fulton L."/>
            <person name="Clifton S."/>
            <person name="Chinwalla A.T."/>
            <person name="Mitreva M."/>
            <person name="Sodergren E."/>
            <person name="Weinstock G."/>
            <person name="Clifton S."/>
            <person name="Dooling D.J."/>
            <person name="Fulton B."/>
            <person name="Minx P."/>
            <person name="Pepin K.H."/>
            <person name="Johnson M."/>
            <person name="Bhonagiri V."/>
            <person name="Nash W.E."/>
            <person name="Mardis E.R."/>
            <person name="Wilson R.K."/>
        </authorList>
    </citation>
    <scope>NUCLEOTIDE SEQUENCE [LARGE SCALE GENOMIC DNA]</scope>
    <source>
        <strain evidence="4 5">ATCC 33806</strain>
    </source>
</reference>
<feature type="transmembrane region" description="Helical" evidence="2">
    <location>
        <begin position="235"/>
        <end position="255"/>
    </location>
</feature>
<sequence length="1132" mass="121811">MVPAITKPTLLHLLHRVPFRSATIISPRGSHLTGWILLGLISFFQPLGYIAADTKHDLLANPGHFLAGAQSAWTDTFTLGQLQNQAYGYLFPHGAFFWLFDAFPDAFTQRLWWWLVLGVGYSGFLLLLRRIADTTGGFAGSFTTSFAVGAAFLYALSPRVLSTLTTISSETWPVMLAPWVLWPLITRRLTLRSIAMSVLAIGMMGAVNATATLAACTPAGIFLLWRLMVAFRWRLIGLTIMWGLGAVLISLWWILPLLVLGRYASPFTDYIENATVVTRWLNLAEILRGTTSWSPFVDAERQAGHALATDPYLIIFTLAVAGLGLYGLTRVRNLRGFWFTLLGIGLIVLGGAHHVTGFLDGAGVALRNIHKFDPLVRLPLLVGFAQLWQLFPAPKLAQPDAPDGLPRPVGASVGARQFLMAWLPRHPRRAAALALILLVSISAVSPAWAGRLLPLGAYRSVPDYWAKAAEFLNHEAHGTRTLILPASSFARQTWGWTRDEPAQPLLDVPWAVRDAIPLVTPEAIRGLDGISAYPTPENLARLGIGAVIVRHDLARSTRNMSAERLFPQAKIHRFGEVEVVILNRDLGMTVVDSDRIPTVAGGGESLALLGSGAYRLVGQGASIVTDTPLLVGRNYGSLNSVSAPLADAAEAKDVHNRVIDYPSVGPFTKVVESGGQVRASSSAGDATSFAGSRPGRAVTAAVDGLATTAWWPRPGTQRGEWIELQPNTPLADPVLEVLLTASKPVRAEVIVTADDRKVTKRMKTGERVKIPIPGGMVSKVRLTLGAAAAPIGVAELAITHAPITRNVTVPDTSPQVRQFVFNQVFSYTEQLQRRFTVPRTMRVRVDLSACVQRVYVDGARHECGDIITLTPGVHQIRTGAQILKLTEVGFDPTGAPTTPLTHLKPATRERLIITNRAANDGLIGTLDGTPLTPTTINSGIQAFIVPPGHGGEFRLSFAGDHPYRQGLIIGSITAGITALLCAIATVRRRQARHEVLHITGGTYGAVIVCGGLALTTGWPILILIPLTWLVLRYTLIGRGLLITATMTMTAMWLARAPWPAANYAGDSPLLACACAIAVITMCISLRRGSPEYPQPTTPKSAPPPGPHSAHPAPEPAPAPPPADAPPQAPPPA</sequence>
<feature type="transmembrane region" description="Helical" evidence="2">
    <location>
        <begin position="336"/>
        <end position="355"/>
    </location>
</feature>
<evidence type="ECO:0000256" key="2">
    <source>
        <dbReference type="SAM" id="Phobius"/>
    </source>
</evidence>
<proteinExistence type="predicted"/>
<dbReference type="Proteomes" id="UP000006247">
    <property type="component" value="Unassembled WGS sequence"/>
</dbReference>
<evidence type="ECO:0000259" key="3">
    <source>
        <dbReference type="Pfam" id="PF11847"/>
    </source>
</evidence>
<feature type="transmembrane region" description="Helical" evidence="2">
    <location>
        <begin position="32"/>
        <end position="52"/>
    </location>
</feature>
<dbReference type="AlphaFoldDB" id="C0E621"/>
<dbReference type="Pfam" id="PF11847">
    <property type="entry name" value="GT-C_AftD"/>
    <property type="match status" value="1"/>
</dbReference>
<gene>
    <name evidence="4" type="ORF">CORMATOL_02453</name>
</gene>
<keyword evidence="2" id="KW-1133">Transmembrane helix</keyword>
<keyword evidence="2" id="KW-0812">Transmembrane</keyword>
<feature type="domain" description="Alpha-(1-&gt;3)-arabinofuranosyltransferase N-terminal GT-C" evidence="3">
    <location>
        <begin position="38"/>
        <end position="656"/>
    </location>
</feature>
<feature type="transmembrane region" description="Helical" evidence="2">
    <location>
        <begin position="311"/>
        <end position="329"/>
    </location>
</feature>
<name>C0E621_9CORY</name>
<feature type="compositionally biased region" description="Pro residues" evidence="1">
    <location>
        <begin position="1092"/>
        <end position="1132"/>
    </location>
</feature>
<evidence type="ECO:0000313" key="5">
    <source>
        <dbReference type="Proteomes" id="UP000006247"/>
    </source>
</evidence>
<keyword evidence="2" id="KW-0472">Membrane</keyword>
<dbReference type="GO" id="GO:0016740">
    <property type="term" value="F:transferase activity"/>
    <property type="evidence" value="ECO:0007669"/>
    <property type="project" value="InterPro"/>
</dbReference>
<comment type="caution">
    <text evidence="4">The sequence shown here is derived from an EMBL/GenBank/DDBJ whole genome shotgun (WGS) entry which is preliminary data.</text>
</comment>
<feature type="transmembrane region" description="Helical" evidence="2">
    <location>
        <begin position="966"/>
        <end position="985"/>
    </location>
</feature>